<dbReference type="OrthoDB" id="9768499at2"/>
<feature type="domain" description="Guanylate cyclase" evidence="2">
    <location>
        <begin position="180"/>
        <end position="309"/>
    </location>
</feature>
<proteinExistence type="predicted"/>
<keyword evidence="1" id="KW-0812">Transmembrane</keyword>
<organism evidence="3 4">
    <name type="scientific">Ulvibacterium marinum</name>
    <dbReference type="NCBI Taxonomy" id="2419782"/>
    <lineage>
        <taxon>Bacteria</taxon>
        <taxon>Pseudomonadati</taxon>
        <taxon>Bacteroidota</taxon>
        <taxon>Flavobacteriia</taxon>
        <taxon>Flavobacteriales</taxon>
        <taxon>Flavobacteriaceae</taxon>
        <taxon>Ulvibacterium</taxon>
    </lineage>
</organism>
<dbReference type="SUPFAM" id="SSF55073">
    <property type="entry name" value="Nucleotide cyclase"/>
    <property type="match status" value="1"/>
</dbReference>
<dbReference type="InterPro" id="IPR001054">
    <property type="entry name" value="A/G_cyclase"/>
</dbReference>
<dbReference type="EMBL" id="RBCJ01000002">
    <property type="protein sequence ID" value="RKN81172.1"/>
    <property type="molecule type" value="Genomic_DNA"/>
</dbReference>
<dbReference type="GO" id="GO:0035556">
    <property type="term" value="P:intracellular signal transduction"/>
    <property type="evidence" value="ECO:0007669"/>
    <property type="project" value="InterPro"/>
</dbReference>
<dbReference type="RefSeq" id="WP_120711329.1">
    <property type="nucleotide sequence ID" value="NZ_RBCJ01000002.1"/>
</dbReference>
<dbReference type="GO" id="GO:0004016">
    <property type="term" value="F:adenylate cyclase activity"/>
    <property type="evidence" value="ECO:0007669"/>
    <property type="project" value="UniProtKB-ARBA"/>
</dbReference>
<dbReference type="InterPro" id="IPR029787">
    <property type="entry name" value="Nucleotide_cyclase"/>
</dbReference>
<evidence type="ECO:0000259" key="2">
    <source>
        <dbReference type="PROSITE" id="PS50125"/>
    </source>
</evidence>
<evidence type="ECO:0000313" key="4">
    <source>
        <dbReference type="Proteomes" id="UP000276603"/>
    </source>
</evidence>
<sequence length="360" mass="41502">MNKAIRMFLNYLWQSILFWTFAMLLWAMFRFYGIESEEGITISADFRQGMQMKNILPLFALAGFLMGIFYATVEFAFERYNSKRRSIGLTIVIKTLIYLFFIILIATSMIELGTNLFGLQKNNDPGWWRHDKGFWITTLYILFTSLIFSFIRIANEKFGKGVFLKMLLGRYKKPQEEKRIFMFLDLKSSTAIAEALGHFKYSQLIQDCFYDLNDIVPKYAAEIYQYVGDEAVLSWPYHRGLANTNCVALFFAFQNVLKSRNSYYLDKYGLVPEFKAGLHGGKLMVAEVGVVKKELAFHGDVINTSARIQAECNKHNVTVLISEELKENLPVDSKYSTKSIGNLLLKGKKKELNVFTILQG</sequence>
<feature type="transmembrane region" description="Helical" evidence="1">
    <location>
        <begin position="89"/>
        <end position="113"/>
    </location>
</feature>
<dbReference type="PROSITE" id="PS50125">
    <property type="entry name" value="GUANYLATE_CYCLASE_2"/>
    <property type="match status" value="1"/>
</dbReference>
<gene>
    <name evidence="3" type="ORF">D7Z94_09525</name>
</gene>
<name>A0A3B0C6B6_9FLAO</name>
<dbReference type="Pfam" id="PF00211">
    <property type="entry name" value="Guanylate_cyc"/>
    <property type="match status" value="1"/>
</dbReference>
<keyword evidence="1" id="KW-0472">Membrane</keyword>
<feature type="transmembrane region" description="Helical" evidence="1">
    <location>
        <begin position="133"/>
        <end position="151"/>
    </location>
</feature>
<reference evidence="3 4" key="1">
    <citation type="submission" date="2018-10" db="EMBL/GenBank/DDBJ databases">
        <title>Ulvibacterium marinum gen. nov., sp. nov., a novel marine bacterium of the family Flavobacteriaceae, isolated from a culture of the green alga Ulva prolifera.</title>
        <authorList>
            <person name="Zhang Z."/>
        </authorList>
    </citation>
    <scope>NUCLEOTIDE SEQUENCE [LARGE SCALE GENOMIC DNA]</scope>
    <source>
        <strain evidence="3 4">CCMM003</strain>
    </source>
</reference>
<dbReference type="GO" id="GO:0009190">
    <property type="term" value="P:cyclic nucleotide biosynthetic process"/>
    <property type="evidence" value="ECO:0007669"/>
    <property type="project" value="InterPro"/>
</dbReference>
<feature type="transmembrane region" description="Helical" evidence="1">
    <location>
        <begin position="54"/>
        <end position="77"/>
    </location>
</feature>
<accession>A0A3B0C6B6</accession>
<dbReference type="Proteomes" id="UP000276603">
    <property type="component" value="Unassembled WGS sequence"/>
</dbReference>
<feature type="transmembrane region" description="Helical" evidence="1">
    <location>
        <begin position="12"/>
        <end position="34"/>
    </location>
</feature>
<dbReference type="Gene3D" id="3.30.70.1230">
    <property type="entry name" value="Nucleotide cyclase"/>
    <property type="match status" value="1"/>
</dbReference>
<protein>
    <submittedName>
        <fullName evidence="3">Adenylate/guanylate cyclase domain-containing protein</fullName>
    </submittedName>
</protein>
<keyword evidence="4" id="KW-1185">Reference proteome</keyword>
<comment type="caution">
    <text evidence="3">The sequence shown here is derived from an EMBL/GenBank/DDBJ whole genome shotgun (WGS) entry which is preliminary data.</text>
</comment>
<dbReference type="CDD" id="cd07302">
    <property type="entry name" value="CHD"/>
    <property type="match status" value="1"/>
</dbReference>
<dbReference type="AlphaFoldDB" id="A0A3B0C6B6"/>
<keyword evidence="1" id="KW-1133">Transmembrane helix</keyword>
<evidence type="ECO:0000256" key="1">
    <source>
        <dbReference type="SAM" id="Phobius"/>
    </source>
</evidence>
<evidence type="ECO:0000313" key="3">
    <source>
        <dbReference type="EMBL" id="RKN81172.1"/>
    </source>
</evidence>